<sequence>MDSFMSLDNHKNWRFRFELADATEVSQYVLPLGLACVKTGCLKSAGWLLACFAQLTQAIIDYNAVPLNRLVTIILPGLFALSTDSVPNVRISVAKALSQSLMNKGFFFTEKNPCCEELKKVIEQLQNDQDRDVRYFSSPVSETTYEEEDLEEQEHEPLSEEDKVKNKYMSV</sequence>
<gene>
    <name evidence="3" type="ORF">MGAL_10B037008</name>
</gene>
<dbReference type="AlphaFoldDB" id="A0A8B6DQK7"/>
<feature type="compositionally biased region" description="Acidic residues" evidence="2">
    <location>
        <begin position="144"/>
        <end position="154"/>
    </location>
</feature>
<dbReference type="GO" id="GO:0005737">
    <property type="term" value="C:cytoplasm"/>
    <property type="evidence" value="ECO:0007669"/>
    <property type="project" value="TreeGrafter"/>
</dbReference>
<dbReference type="Proteomes" id="UP000596742">
    <property type="component" value="Unassembled WGS sequence"/>
</dbReference>
<dbReference type="InterPro" id="IPR016024">
    <property type="entry name" value="ARM-type_fold"/>
</dbReference>
<dbReference type="SUPFAM" id="SSF48371">
    <property type="entry name" value="ARM repeat"/>
    <property type="match status" value="1"/>
</dbReference>
<organism evidence="3 4">
    <name type="scientific">Mytilus galloprovincialis</name>
    <name type="common">Mediterranean mussel</name>
    <dbReference type="NCBI Taxonomy" id="29158"/>
    <lineage>
        <taxon>Eukaryota</taxon>
        <taxon>Metazoa</taxon>
        <taxon>Spiralia</taxon>
        <taxon>Lophotrochozoa</taxon>
        <taxon>Mollusca</taxon>
        <taxon>Bivalvia</taxon>
        <taxon>Autobranchia</taxon>
        <taxon>Pteriomorphia</taxon>
        <taxon>Mytilida</taxon>
        <taxon>Mytiloidea</taxon>
        <taxon>Mytilidae</taxon>
        <taxon>Mytilinae</taxon>
        <taxon>Mytilus</taxon>
    </lineage>
</organism>
<feature type="compositionally biased region" description="Basic and acidic residues" evidence="2">
    <location>
        <begin position="155"/>
        <end position="165"/>
    </location>
</feature>
<evidence type="ECO:0000313" key="4">
    <source>
        <dbReference type="Proteomes" id="UP000596742"/>
    </source>
</evidence>
<dbReference type="InterPro" id="IPR051023">
    <property type="entry name" value="PP2A_Regulatory_Subunit_A"/>
</dbReference>
<dbReference type="InterPro" id="IPR000357">
    <property type="entry name" value="HEAT"/>
</dbReference>
<dbReference type="GO" id="GO:0019888">
    <property type="term" value="F:protein phosphatase regulator activity"/>
    <property type="evidence" value="ECO:0007669"/>
    <property type="project" value="TreeGrafter"/>
</dbReference>
<name>A0A8B6DQK7_MYTGA</name>
<dbReference type="Gene3D" id="1.25.10.10">
    <property type="entry name" value="Leucine-rich Repeat Variant"/>
    <property type="match status" value="1"/>
</dbReference>
<dbReference type="PANTHER" id="PTHR10648">
    <property type="entry name" value="SERINE/THREONINE-PROTEIN PHOSPHATASE PP2A 65 KDA REGULATORY SUBUNIT"/>
    <property type="match status" value="1"/>
</dbReference>
<dbReference type="InterPro" id="IPR011989">
    <property type="entry name" value="ARM-like"/>
</dbReference>
<comment type="caution">
    <text evidence="3">The sequence shown here is derived from an EMBL/GenBank/DDBJ whole genome shotgun (WGS) entry which is preliminary data.</text>
</comment>
<accession>A0A8B6DQK7</accession>
<dbReference type="PANTHER" id="PTHR10648:SF1">
    <property type="entry name" value="SERINE_THREONINE-PROTEIN PHOSPHATASE 4 REGULATORY SUBUNIT 1"/>
    <property type="match status" value="1"/>
</dbReference>
<evidence type="ECO:0000256" key="1">
    <source>
        <dbReference type="ARBA" id="ARBA00022737"/>
    </source>
</evidence>
<keyword evidence="4" id="KW-1185">Reference proteome</keyword>
<keyword evidence="1" id="KW-0677">Repeat</keyword>
<evidence type="ECO:0000313" key="3">
    <source>
        <dbReference type="EMBL" id="VDI23610.1"/>
    </source>
</evidence>
<proteinExistence type="predicted"/>
<dbReference type="OrthoDB" id="340346at2759"/>
<protein>
    <submittedName>
        <fullName evidence="3">Serine/threonine-protein phosphatase 4 regulatory subunit 1</fullName>
    </submittedName>
</protein>
<dbReference type="EMBL" id="UYJE01003959">
    <property type="protein sequence ID" value="VDI23610.1"/>
    <property type="molecule type" value="Genomic_DNA"/>
</dbReference>
<evidence type="ECO:0000256" key="2">
    <source>
        <dbReference type="SAM" id="MobiDB-lite"/>
    </source>
</evidence>
<dbReference type="Pfam" id="PF02985">
    <property type="entry name" value="HEAT"/>
    <property type="match status" value="1"/>
</dbReference>
<reference evidence="3" key="1">
    <citation type="submission" date="2018-11" db="EMBL/GenBank/DDBJ databases">
        <authorList>
            <person name="Alioto T."/>
            <person name="Alioto T."/>
        </authorList>
    </citation>
    <scope>NUCLEOTIDE SEQUENCE</scope>
</reference>
<feature type="region of interest" description="Disordered" evidence="2">
    <location>
        <begin position="137"/>
        <end position="171"/>
    </location>
</feature>